<feature type="transmembrane region" description="Helical" evidence="1">
    <location>
        <begin position="144"/>
        <end position="165"/>
    </location>
</feature>
<dbReference type="Proteomes" id="UP000310168">
    <property type="component" value="Unassembled WGS sequence"/>
</dbReference>
<evidence type="ECO:0000313" key="2">
    <source>
        <dbReference type="EMBL" id="TKZ35247.1"/>
    </source>
</evidence>
<reference evidence="2 3" key="1">
    <citation type="journal article" date="2019" name="Anaerobe">
        <title>Brachyspira catarrhinii sp. nov., an anaerobic intestinal spirochaete isolated from vervet monkeys may have been misidentified as Brachyspira aalborgi in previous studies.</title>
        <authorList>
            <person name="Phillips N.D."/>
            <person name="La T."/>
            <person name="Hampson D.J."/>
        </authorList>
    </citation>
    <scope>NUCLEOTIDE SEQUENCE [LARGE SCALE GENOMIC DNA]</scope>
    <source>
        <strain evidence="2 3">Z12</strain>
    </source>
</reference>
<feature type="transmembrane region" description="Helical" evidence="1">
    <location>
        <begin position="65"/>
        <end position="86"/>
    </location>
</feature>
<keyword evidence="1" id="KW-0812">Transmembrane</keyword>
<dbReference type="RefSeq" id="WP_137998280.1">
    <property type="nucleotide sequence ID" value="NZ_SJDU01000133.1"/>
</dbReference>
<keyword evidence="3" id="KW-1185">Reference proteome</keyword>
<protein>
    <submittedName>
        <fullName evidence="2">GntP family permease</fullName>
    </submittedName>
</protein>
<evidence type="ECO:0000313" key="3">
    <source>
        <dbReference type="Proteomes" id="UP000310168"/>
    </source>
</evidence>
<feature type="transmembrane region" description="Helical" evidence="1">
    <location>
        <begin position="28"/>
        <end position="45"/>
    </location>
</feature>
<keyword evidence="1" id="KW-0472">Membrane</keyword>
<dbReference type="InterPro" id="IPR003474">
    <property type="entry name" value="Glcn_transporter"/>
</dbReference>
<evidence type="ECO:0000256" key="1">
    <source>
        <dbReference type="SAM" id="Phobius"/>
    </source>
</evidence>
<feature type="transmembrane region" description="Helical" evidence="1">
    <location>
        <begin position="106"/>
        <end position="132"/>
    </location>
</feature>
<comment type="caution">
    <text evidence="2">The sequence shown here is derived from an EMBL/GenBank/DDBJ whole genome shotgun (WGS) entry which is preliminary data.</text>
</comment>
<dbReference type="PANTHER" id="PTHR30354:SF11">
    <property type="entry name" value="PERMEASE"/>
    <property type="match status" value="1"/>
</dbReference>
<feature type="transmembrane region" description="Helical" evidence="1">
    <location>
        <begin position="438"/>
        <end position="458"/>
    </location>
</feature>
<sequence>MISYFSIIMLIISIAMLMILTIKFQAHPFIAMILVAIFLAFTLHVPSSKEADSITEISALIGKGFGYALSNVGVIIVLGSIIGNILEMSGAALKMGEVVIKIVGRYHPAIAMNILGFIVSIPVFCDSGYLILTPLRKVVAKKTGASPVALSIALSTGLYASHALIPPTPGPAAVVNLFDLKGHLLAVIIIGLIVAIPTSLVGAFYGIFISKYIQKPNYVDKSPTYETLISDIGELPSAYKSFAPIFVPIILMAFGSIVRFFPIELNDLIKKVFIFLGEPSMALFVGFLCSLSLTRKFNKEEIHMWIGDGIASSGRILAIVGASGAFAEVLKSTELVNYIPQLNNIIPSASLGLIFIFAVSSLIKIVLGSSTIAVVTVATVFAPFLETLGHTTVISQVLVLMAIGAGSMVVSHANDSYFWIVVELSGLKIKDAYKARTLATLVQGITALIIIMAISFLFR</sequence>
<keyword evidence="1" id="KW-1133">Transmembrane helix</keyword>
<name>A0ABY2TTN0_9SPIR</name>
<accession>A0ABY2TTN0</accession>
<feature type="transmembrane region" description="Helical" evidence="1">
    <location>
        <begin position="273"/>
        <end position="293"/>
    </location>
</feature>
<feature type="transmembrane region" description="Helical" evidence="1">
    <location>
        <begin position="5"/>
        <end position="22"/>
    </location>
</feature>
<feature type="transmembrane region" description="Helical" evidence="1">
    <location>
        <begin position="242"/>
        <end position="261"/>
    </location>
</feature>
<feature type="transmembrane region" description="Helical" evidence="1">
    <location>
        <begin position="185"/>
        <end position="208"/>
    </location>
</feature>
<dbReference type="PANTHER" id="PTHR30354">
    <property type="entry name" value="GNT FAMILY GLUCONATE TRANSPORTER"/>
    <property type="match status" value="1"/>
</dbReference>
<feature type="transmembrane region" description="Helical" evidence="1">
    <location>
        <begin position="391"/>
        <end position="410"/>
    </location>
</feature>
<dbReference type="Pfam" id="PF02447">
    <property type="entry name" value="GntP_permease"/>
    <property type="match status" value="1"/>
</dbReference>
<proteinExistence type="predicted"/>
<gene>
    <name evidence="2" type="ORF">EZH24_06280</name>
</gene>
<organism evidence="2 3">
    <name type="scientific">Brachyspira catarrhinii</name>
    <dbReference type="NCBI Taxonomy" id="2528966"/>
    <lineage>
        <taxon>Bacteria</taxon>
        <taxon>Pseudomonadati</taxon>
        <taxon>Spirochaetota</taxon>
        <taxon>Spirochaetia</taxon>
        <taxon>Brachyspirales</taxon>
        <taxon>Brachyspiraceae</taxon>
        <taxon>Brachyspira</taxon>
    </lineage>
</organism>
<dbReference type="EMBL" id="SJDU01000133">
    <property type="protein sequence ID" value="TKZ35247.1"/>
    <property type="molecule type" value="Genomic_DNA"/>
</dbReference>